<organism evidence="3 4">
    <name type="scientific">Agromyces rhizosphaerae</name>
    <dbReference type="NCBI Taxonomy" id="88374"/>
    <lineage>
        <taxon>Bacteria</taxon>
        <taxon>Bacillati</taxon>
        <taxon>Actinomycetota</taxon>
        <taxon>Actinomycetes</taxon>
        <taxon>Micrococcales</taxon>
        <taxon>Microbacteriaceae</taxon>
        <taxon>Agromyces</taxon>
    </lineage>
</organism>
<dbReference type="Proteomes" id="UP001144396">
    <property type="component" value="Unassembled WGS sequence"/>
</dbReference>
<accession>A0A9W6CYS8</accession>
<keyword evidence="4" id="KW-1185">Reference proteome</keyword>
<evidence type="ECO:0000256" key="1">
    <source>
        <dbReference type="SAM" id="Phobius"/>
    </source>
</evidence>
<keyword evidence="1" id="KW-0812">Transmembrane</keyword>
<evidence type="ECO:0000313" key="3">
    <source>
        <dbReference type="EMBL" id="GLI28130.1"/>
    </source>
</evidence>
<name>A0A9W6CYS8_9MICO</name>
<feature type="transmembrane region" description="Helical" evidence="1">
    <location>
        <begin position="33"/>
        <end position="57"/>
    </location>
</feature>
<keyword evidence="1" id="KW-1133">Transmembrane helix</keyword>
<dbReference type="EMBL" id="BSDP01000001">
    <property type="protein sequence ID" value="GLI28130.1"/>
    <property type="molecule type" value="Genomic_DNA"/>
</dbReference>
<comment type="caution">
    <text evidence="3">The sequence shown here is derived from an EMBL/GenBank/DDBJ whole genome shotgun (WGS) entry which is preliminary data.</text>
</comment>
<reference evidence="3" key="1">
    <citation type="submission" date="2022-12" db="EMBL/GenBank/DDBJ databases">
        <title>Reference genome sequencing for broad-spectrum identification of bacterial and archaeal isolates by mass spectrometry.</title>
        <authorList>
            <person name="Sekiguchi Y."/>
            <person name="Tourlousse D.M."/>
        </authorList>
    </citation>
    <scope>NUCLEOTIDE SEQUENCE</scope>
    <source>
        <strain evidence="3">14</strain>
    </source>
</reference>
<protein>
    <recommendedName>
        <fullName evidence="2">LytR/CpsA/Psr regulator C-terminal domain-containing protein</fullName>
    </recommendedName>
</protein>
<sequence length="181" mass="18867">MAEKYPRDRFDEIPDAMHRVGAHRAPVRRRSAWAGFAWAVFATAVLAGFGIAAVMALDDRLFPSDVPVPVQTTEAVVTAEPTVDPSVPVTVLNGTTESGLAAATAQVIAEAGFTVGVTANASENDIQTTVVYYGREELEGAARGVAQAIGTSEVRISEEFAATGADLVAVLGADHVEDTAP</sequence>
<dbReference type="AlphaFoldDB" id="A0A9W6CYS8"/>
<dbReference type="RefSeq" id="WP_281885231.1">
    <property type="nucleotide sequence ID" value="NZ_BSDP01000001.1"/>
</dbReference>
<evidence type="ECO:0000259" key="2">
    <source>
        <dbReference type="Pfam" id="PF13399"/>
    </source>
</evidence>
<evidence type="ECO:0000313" key="4">
    <source>
        <dbReference type="Proteomes" id="UP001144396"/>
    </source>
</evidence>
<dbReference type="Gene3D" id="3.30.70.2390">
    <property type="match status" value="1"/>
</dbReference>
<keyword evidence="1" id="KW-0472">Membrane</keyword>
<gene>
    <name evidence="3" type="ORF">ARHIZOSPH14_23720</name>
</gene>
<dbReference type="InterPro" id="IPR027381">
    <property type="entry name" value="LytR/CpsA/Psr_C"/>
</dbReference>
<dbReference type="Pfam" id="PF13399">
    <property type="entry name" value="LytR_C"/>
    <property type="match status" value="1"/>
</dbReference>
<proteinExistence type="predicted"/>
<feature type="domain" description="LytR/CpsA/Psr regulator C-terminal" evidence="2">
    <location>
        <begin position="86"/>
        <end position="174"/>
    </location>
</feature>